<feature type="domain" description="G-protein coupled receptors family 1 profile" evidence="8">
    <location>
        <begin position="45"/>
        <end position="302"/>
    </location>
</feature>
<feature type="compositionally biased region" description="Low complexity" evidence="6">
    <location>
        <begin position="354"/>
        <end position="363"/>
    </location>
</feature>
<dbReference type="GO" id="GO:0016020">
    <property type="term" value="C:membrane"/>
    <property type="evidence" value="ECO:0007669"/>
    <property type="project" value="UniProtKB-SubCell"/>
</dbReference>
<evidence type="ECO:0000256" key="2">
    <source>
        <dbReference type="ARBA" id="ARBA00022692"/>
    </source>
</evidence>
<feature type="transmembrane region" description="Helical" evidence="7">
    <location>
        <begin position="104"/>
        <end position="128"/>
    </location>
</feature>
<evidence type="ECO:0000256" key="3">
    <source>
        <dbReference type="ARBA" id="ARBA00022989"/>
    </source>
</evidence>
<dbReference type="PANTHER" id="PTHR15885">
    <property type="entry name" value="COILED-COIL DOMAIN-CONTAINING PROTEIN 174"/>
    <property type="match status" value="1"/>
</dbReference>
<feature type="transmembrane region" description="Helical" evidence="7">
    <location>
        <begin position="245"/>
        <end position="266"/>
    </location>
</feature>
<evidence type="ECO:0000256" key="5">
    <source>
        <dbReference type="ARBA" id="ARBA00023136"/>
    </source>
</evidence>
<organism evidence="9 10">
    <name type="scientific">Pomacea canaliculata</name>
    <name type="common">Golden apple snail</name>
    <dbReference type="NCBI Taxonomy" id="400727"/>
    <lineage>
        <taxon>Eukaryota</taxon>
        <taxon>Metazoa</taxon>
        <taxon>Spiralia</taxon>
        <taxon>Lophotrochozoa</taxon>
        <taxon>Mollusca</taxon>
        <taxon>Gastropoda</taxon>
        <taxon>Caenogastropoda</taxon>
        <taxon>Architaenioglossa</taxon>
        <taxon>Ampullarioidea</taxon>
        <taxon>Ampullariidae</taxon>
        <taxon>Pomacea</taxon>
    </lineage>
</organism>
<keyword evidence="4" id="KW-0175">Coiled coil</keyword>
<evidence type="ECO:0000256" key="7">
    <source>
        <dbReference type="SAM" id="Phobius"/>
    </source>
</evidence>
<dbReference type="GO" id="GO:0005634">
    <property type="term" value="C:nucleus"/>
    <property type="evidence" value="ECO:0007669"/>
    <property type="project" value="TreeGrafter"/>
</dbReference>
<evidence type="ECO:0000313" key="10">
    <source>
        <dbReference type="Proteomes" id="UP000245119"/>
    </source>
</evidence>
<feature type="compositionally biased region" description="Basic and acidic residues" evidence="6">
    <location>
        <begin position="988"/>
        <end position="998"/>
    </location>
</feature>
<feature type="compositionally biased region" description="Acidic residues" evidence="6">
    <location>
        <begin position="753"/>
        <end position="767"/>
    </location>
</feature>
<evidence type="ECO:0000313" key="9">
    <source>
        <dbReference type="EMBL" id="PVD29088.1"/>
    </source>
</evidence>
<keyword evidence="3 7" id="KW-1133">Transmembrane helix</keyword>
<gene>
    <name evidence="9" type="ORF">C0Q70_11685</name>
</gene>
<dbReference type="InterPro" id="IPR017452">
    <property type="entry name" value="GPCR_Rhodpsn_7TM"/>
</dbReference>
<evidence type="ECO:0000256" key="6">
    <source>
        <dbReference type="SAM" id="MobiDB-lite"/>
    </source>
</evidence>
<dbReference type="PROSITE" id="PS50262">
    <property type="entry name" value="G_PROTEIN_RECEP_F1_2"/>
    <property type="match status" value="1"/>
</dbReference>
<sequence>MLMIQNRTRSEISPYQEADSSSFTQTANIILTVLLCVLVLTAAIGNGILIFVVVHSKEQRHQSDFFIVSLASADFLMCVIVFPISMTYQLEGSWRFGKTACKLWIVLDVAFSAVAIYTMSAICMNVCFHVRRSFVAIYEFAQRRTHEVNAMIWVFAFLIATIPLIFDYELTDLGNDYAVCMFNEPPAHAVTVSAIVFFIPTTWSFFLYAELMTTYVNVMKLKRSRIDPEDMTVEQRGLFTVSPHINAILTMGIKLTIYLLCWMPYFVVKVVHAFCQTCEHPVANKVAVWLPYVSSWVSPFVYGMLNRRVHDRMKELCPRICWALSTKISPPNDNPSWQNLEQNEPTPTVRNTGSPSKKSSCNKSSEKDSKFENGTTTSNMPLELKGFPANEVPENLLEPPRNTFEGESKEGYTKHLWKQLATQNMTHKEPYNVYYFCKGDVAKDLSEERDAKGLAYNAFQGPRDRQTAGKIHDEIWHTKQHDVGYHNIQTQYQSYASSSHQSTHKLIENPLGQAEEGAVDQTAVKTMKPRNRRRSFGIGGSTCPATDAVFQARDLHTLAVKQKTAARFSESWMKRFTRQESLKSLNKGLVLPLAVGKPLKLRENGILNFLEPESEDVHEASEKTIPQRRESSVDLSIYSRHTFWTDIDDKSSTFEDFHNDRSLIRPSTLNSTQKTSSSFLSEMNTGKKKKSLRQRSCKQGSDTLQNASRPAERVFDEEAGWGRGHGDLIVRFQDEADFCVNDHPSEGRTLQSSEDENTSDGNTEAEDSFWGTMTVRPRRQKRRRLLAMAKLRSKNRLDLRESAYSSASDSSILSIGSRPQGLLAFMLLGTDLSASVSNNMVPTSPMQIRFCDPPPIRLKLIDLKAELFRKQEEFRQLKLQNNADFVKGRKVEKHGKPDIWSKKNAGVSQRSEKDIQQTEEEEDILEKSRRALEAKSKIYDQIASTSDIPEDDGSEGYLVDFQKKTLDRIVEERRKEPESYTQEIDADLSNRDLGRVSDEDVSGELPPLSFEPDEEWVDYVDTFGRSRRCMKKDLPYLGKQERILGKGNSHEGLKLKADAPTLLSADMRRELLRQKWEQEMEQTQNGPVHYSNVQFDEIRTHGVGYYQFSKDSTLREEQMTSLNKLREQTLEGRLRSERIKEKRKAALDARLAKVKQRRKMKDGSLPEESSMDEKADAATATEDKTKLKLDPEPLVRDDSWRLTAPVREWDKGKEKMPQWSEKRYMEDRRNERQGEFAPPQFYYDSQSKTSLSAPHPIKRIGDQRSTANLGDKKAMSSVINDERSTMPMLSQKRSSATSEVDGIIAKDLSVHDSTNLDLSAIPLPLKDFTNSLSDVESVSSRNAPLMQDRFSDMSQSLPCQVAESNTATCHMQSPSLGSPVCNFSVPPPGWNLTHPPVGGGTPVPSHTTDLPIAEVFETHSSFSVATSNFLYPSQQGVLTPQSQQQHRQFHHESGSNHTISTQPLLTRSISCKAGIVDKRFMQNKEASEADLLGFNFSESEDALAQVKPVSYKPGLFSATFDVSSECERNANKSINYAEGVHVAESNPVKGETVSLPESSSKGQKPATVQTESVIFGVPEFLQPASGVEAKAYQPGSFMAAKVAAAERAEEAYEAARQKTSYCSEPVLYSKPSSTTCDKTDDGK</sequence>
<protein>
    <recommendedName>
        <fullName evidence="8">G-protein coupled receptors family 1 profile domain-containing protein</fullName>
    </recommendedName>
</protein>
<dbReference type="Pfam" id="PF00001">
    <property type="entry name" value="7tm_1"/>
    <property type="match status" value="1"/>
</dbReference>
<dbReference type="Pfam" id="PF25449">
    <property type="entry name" value="CCDC174_GRSR"/>
    <property type="match status" value="1"/>
</dbReference>
<feature type="region of interest" description="Disordered" evidence="6">
    <location>
        <begin position="741"/>
        <end position="767"/>
    </location>
</feature>
<dbReference type="PRINTS" id="PR00237">
    <property type="entry name" value="GPCRRHODOPSN"/>
</dbReference>
<evidence type="ECO:0000256" key="4">
    <source>
        <dbReference type="ARBA" id="ARBA00023054"/>
    </source>
</evidence>
<dbReference type="Proteomes" id="UP000245119">
    <property type="component" value="Linkage Group LG6"/>
</dbReference>
<feature type="transmembrane region" description="Helical" evidence="7">
    <location>
        <begin position="65"/>
        <end position="84"/>
    </location>
</feature>
<name>A0A2T7P6N5_POMCA</name>
<feature type="compositionally biased region" description="Polar residues" evidence="6">
    <location>
        <begin position="333"/>
        <end position="353"/>
    </location>
</feature>
<feature type="compositionally biased region" description="Basic residues" evidence="6">
    <location>
        <begin position="686"/>
        <end position="696"/>
    </location>
</feature>
<feature type="transmembrane region" description="Helical" evidence="7">
    <location>
        <begin position="186"/>
        <end position="209"/>
    </location>
</feature>
<dbReference type="Gene3D" id="1.20.1070.10">
    <property type="entry name" value="Rhodopsin 7-helix transmembrane proteins"/>
    <property type="match status" value="1"/>
</dbReference>
<keyword evidence="10" id="KW-1185">Reference proteome</keyword>
<accession>A0A2T7P6N5</accession>
<comment type="subcellular location">
    <subcellularLocation>
        <location evidence="1">Membrane</location>
    </subcellularLocation>
</comment>
<dbReference type="InterPro" id="IPR025066">
    <property type="entry name" value="CCDC174-like"/>
</dbReference>
<proteinExistence type="predicted"/>
<dbReference type="PANTHER" id="PTHR15885:SF1">
    <property type="entry name" value="COILED-COIL DOMAIN-CONTAINING PROTEIN 174"/>
    <property type="match status" value="1"/>
</dbReference>
<dbReference type="CDD" id="cd14967">
    <property type="entry name" value="7tmA_amine_R-like"/>
    <property type="match status" value="1"/>
</dbReference>
<dbReference type="InterPro" id="IPR000276">
    <property type="entry name" value="GPCR_Rhodpsn"/>
</dbReference>
<dbReference type="OrthoDB" id="333551at2759"/>
<feature type="region of interest" description="Disordered" evidence="6">
    <location>
        <begin position="973"/>
        <end position="1008"/>
    </location>
</feature>
<keyword evidence="2 7" id="KW-0812">Transmembrane</keyword>
<feature type="transmembrane region" description="Helical" evidence="7">
    <location>
        <begin position="29"/>
        <end position="53"/>
    </location>
</feature>
<dbReference type="InterPro" id="IPR057464">
    <property type="entry name" value="CCDC174_GRSR"/>
</dbReference>
<feature type="compositionally biased region" description="Polar residues" evidence="6">
    <location>
        <begin position="668"/>
        <end position="684"/>
    </location>
</feature>
<feature type="compositionally biased region" description="Basic and acidic residues" evidence="6">
    <location>
        <begin position="1171"/>
        <end position="1185"/>
    </location>
</feature>
<feature type="region of interest" description="Disordered" evidence="6">
    <location>
        <begin position="333"/>
        <end position="384"/>
    </location>
</feature>
<dbReference type="EMBL" id="PZQS01000006">
    <property type="protein sequence ID" value="PVD29088.1"/>
    <property type="molecule type" value="Genomic_DNA"/>
</dbReference>
<feature type="region of interest" description="Disordered" evidence="6">
    <location>
        <begin position="668"/>
        <end position="718"/>
    </location>
</feature>
<evidence type="ECO:0000256" key="1">
    <source>
        <dbReference type="ARBA" id="ARBA00004370"/>
    </source>
</evidence>
<feature type="compositionally biased region" description="Polar residues" evidence="6">
    <location>
        <begin position="697"/>
        <end position="708"/>
    </location>
</feature>
<reference evidence="9 10" key="1">
    <citation type="submission" date="2018-04" db="EMBL/GenBank/DDBJ databases">
        <title>The genome of golden apple snail Pomacea canaliculata provides insight into stress tolerance and invasive adaptation.</title>
        <authorList>
            <person name="Liu C."/>
            <person name="Liu B."/>
            <person name="Ren Y."/>
            <person name="Zhang Y."/>
            <person name="Wang H."/>
            <person name="Li S."/>
            <person name="Jiang F."/>
            <person name="Yin L."/>
            <person name="Zhang G."/>
            <person name="Qian W."/>
            <person name="Fan W."/>
        </authorList>
    </citation>
    <scope>NUCLEOTIDE SEQUENCE [LARGE SCALE GENOMIC DNA]</scope>
    <source>
        <strain evidence="9">SZHN2017</strain>
        <tissue evidence="9">Muscle</tissue>
    </source>
</reference>
<dbReference type="SUPFAM" id="SSF81321">
    <property type="entry name" value="Family A G protein-coupled receptor-like"/>
    <property type="match status" value="1"/>
</dbReference>
<evidence type="ECO:0000259" key="8">
    <source>
        <dbReference type="PROSITE" id="PS50262"/>
    </source>
</evidence>
<feature type="region of interest" description="Disordered" evidence="6">
    <location>
        <begin position="897"/>
        <end position="923"/>
    </location>
</feature>
<feature type="region of interest" description="Disordered" evidence="6">
    <location>
        <begin position="1150"/>
        <end position="1185"/>
    </location>
</feature>
<feature type="transmembrane region" description="Helical" evidence="7">
    <location>
        <begin position="148"/>
        <end position="166"/>
    </location>
</feature>
<dbReference type="Pfam" id="PF13300">
    <property type="entry name" value="DUF4078"/>
    <property type="match status" value="1"/>
</dbReference>
<dbReference type="STRING" id="400727.A0A2T7P6N5"/>
<comment type="caution">
    <text evidence="9">The sequence shown here is derived from an EMBL/GenBank/DDBJ whole genome shotgun (WGS) entry which is preliminary data.</text>
</comment>
<dbReference type="GO" id="GO:0004930">
    <property type="term" value="F:G protein-coupled receptor activity"/>
    <property type="evidence" value="ECO:0007669"/>
    <property type="project" value="InterPro"/>
</dbReference>
<keyword evidence="5 7" id="KW-0472">Membrane</keyword>